<organism evidence="7 8">
    <name type="scientific">Huso huso</name>
    <name type="common">Beluga</name>
    <name type="synonym">Acipenser huso</name>
    <dbReference type="NCBI Taxonomy" id="61971"/>
    <lineage>
        <taxon>Eukaryota</taxon>
        <taxon>Metazoa</taxon>
        <taxon>Chordata</taxon>
        <taxon>Craniata</taxon>
        <taxon>Vertebrata</taxon>
        <taxon>Euteleostomi</taxon>
        <taxon>Actinopterygii</taxon>
        <taxon>Chondrostei</taxon>
        <taxon>Acipenseriformes</taxon>
        <taxon>Acipenseridae</taxon>
        <taxon>Huso</taxon>
    </lineage>
</organism>
<evidence type="ECO:0000256" key="3">
    <source>
        <dbReference type="ARBA" id="ARBA00022692"/>
    </source>
</evidence>
<feature type="transmembrane region" description="Helical" evidence="6">
    <location>
        <begin position="12"/>
        <end position="39"/>
    </location>
</feature>
<dbReference type="EMBL" id="JAHFZB010000008">
    <property type="protein sequence ID" value="KAK6486496.1"/>
    <property type="molecule type" value="Genomic_DNA"/>
</dbReference>
<reference evidence="7 8" key="1">
    <citation type="submission" date="2021-05" db="EMBL/GenBank/DDBJ databases">
        <authorList>
            <person name="Zahm M."/>
            <person name="Klopp C."/>
            <person name="Cabau C."/>
            <person name="Kuhl H."/>
            <person name="Suciu R."/>
            <person name="Ciorpac M."/>
            <person name="Holostenco D."/>
            <person name="Gessner J."/>
            <person name="Wuertz S."/>
            <person name="Hohne C."/>
            <person name="Stock M."/>
            <person name="Gislard M."/>
            <person name="Lluch J."/>
            <person name="Milhes M."/>
            <person name="Lampietro C."/>
            <person name="Lopez Roques C."/>
            <person name="Donnadieu C."/>
            <person name="Du K."/>
            <person name="Schartl M."/>
            <person name="Guiguen Y."/>
        </authorList>
    </citation>
    <scope>NUCLEOTIDE SEQUENCE [LARGE SCALE GENOMIC DNA]</scope>
    <source>
        <strain evidence="7">Hh-F2</strain>
        <tissue evidence="7">Blood</tissue>
    </source>
</reference>
<evidence type="ECO:0000256" key="2">
    <source>
        <dbReference type="ARBA" id="ARBA00006840"/>
    </source>
</evidence>
<evidence type="ECO:0000256" key="4">
    <source>
        <dbReference type="ARBA" id="ARBA00022989"/>
    </source>
</evidence>
<gene>
    <name evidence="7" type="ORF">HHUSO_G10087</name>
</gene>
<evidence type="ECO:0000256" key="6">
    <source>
        <dbReference type="SAM" id="Phobius"/>
    </source>
</evidence>
<protein>
    <submittedName>
        <fullName evidence="7">Uroplakin-1b-like</fullName>
    </submittedName>
</protein>
<keyword evidence="4 6" id="KW-1133">Transmembrane helix</keyword>
<dbReference type="Pfam" id="PF00335">
    <property type="entry name" value="Tetraspanin"/>
    <property type="match status" value="1"/>
</dbReference>
<dbReference type="SUPFAM" id="SSF48652">
    <property type="entry name" value="Tetraspanin"/>
    <property type="match status" value="1"/>
</dbReference>
<dbReference type="PANTHER" id="PTHR47110:SF2">
    <property type="entry name" value="UROPLAKIN-1B"/>
    <property type="match status" value="1"/>
</dbReference>
<feature type="transmembrane region" description="Helical" evidence="6">
    <location>
        <begin position="59"/>
        <end position="82"/>
    </location>
</feature>
<evidence type="ECO:0000313" key="7">
    <source>
        <dbReference type="EMBL" id="KAK6486496.1"/>
    </source>
</evidence>
<accession>A0ABR0ZPI6</accession>
<keyword evidence="3 6" id="KW-0812">Transmembrane</keyword>
<evidence type="ECO:0000256" key="1">
    <source>
        <dbReference type="ARBA" id="ARBA00004141"/>
    </source>
</evidence>
<proteinExistence type="inferred from homology"/>
<comment type="similarity">
    <text evidence="2">Belongs to the tetraspanin (TM4SF) family.</text>
</comment>
<keyword evidence="8" id="KW-1185">Reference proteome</keyword>
<name>A0ABR0ZPI6_HUSHU</name>
<dbReference type="Gene3D" id="1.10.1450.10">
    <property type="entry name" value="Tetraspanin"/>
    <property type="match status" value="1"/>
</dbReference>
<comment type="caution">
    <text evidence="7">The sequence shown here is derived from an EMBL/GenBank/DDBJ whole genome shotgun (WGS) entry which is preliminary data.</text>
</comment>
<dbReference type="Proteomes" id="UP001369086">
    <property type="component" value="Unassembled WGS sequence"/>
</dbReference>
<dbReference type="PANTHER" id="PTHR47110">
    <property type="entry name" value="TESTIS-SPECIFIC EXPRESSED PROTEIN 55"/>
    <property type="match status" value="1"/>
</dbReference>
<dbReference type="InterPro" id="IPR018499">
    <property type="entry name" value="Tetraspanin/Peripherin"/>
</dbReference>
<comment type="subcellular location">
    <subcellularLocation>
        <location evidence="1">Membrane</location>
        <topology evidence="1">Multi-pass membrane protein</topology>
    </subcellularLocation>
</comment>
<evidence type="ECO:0000313" key="8">
    <source>
        <dbReference type="Proteomes" id="UP001369086"/>
    </source>
</evidence>
<evidence type="ECO:0000256" key="5">
    <source>
        <dbReference type="ARBA" id="ARBA00023136"/>
    </source>
</evidence>
<feature type="transmembrane region" description="Helical" evidence="6">
    <location>
        <begin position="240"/>
        <end position="261"/>
    </location>
</feature>
<dbReference type="InterPro" id="IPR008952">
    <property type="entry name" value="Tetraspanin_EC2_sf"/>
</dbReference>
<sequence>MTSKGDSGVRCYQITLILGNAMIACLGITLSAMCIFFLTDQSNIYTMVYEGGNDSIFRGTWIGLFTGLAYFCTSILGMYCIMKSKRILLLVYILLMVFIFCFETASCITAITHGDYFVPNMFLKQMLRRYNKPLPEAMPSSLDEIYMTSGITHSWNRFMTEKQCCGVYGPQDWVNYSSEFRLQNLDADFPWPRQCCQQDAQGQLTNLNACKIGVNPFLSTRGCFDFMGGPLQRQAWGVGWFGFAIQCWTFVVIIGAIYYYVKLD</sequence>
<dbReference type="PROSITE" id="PS51257">
    <property type="entry name" value="PROKAR_LIPOPROTEIN"/>
    <property type="match status" value="1"/>
</dbReference>
<dbReference type="CDD" id="cd03156">
    <property type="entry name" value="uroplakin_I_like_LEL"/>
    <property type="match status" value="1"/>
</dbReference>
<keyword evidence="5 6" id="KW-0472">Membrane</keyword>
<feature type="transmembrane region" description="Helical" evidence="6">
    <location>
        <begin position="89"/>
        <end position="111"/>
    </location>
</feature>